<keyword evidence="2" id="KW-0472">Membrane</keyword>
<feature type="transmembrane region" description="Helical" evidence="2">
    <location>
        <begin position="81"/>
        <end position="98"/>
    </location>
</feature>
<proteinExistence type="predicted"/>
<keyword evidence="2" id="KW-1133">Transmembrane helix</keyword>
<gene>
    <name evidence="3" type="ORF">L9S41_05450</name>
</gene>
<organism evidence="3 4">
    <name type="scientific">Geoalkalibacter halelectricus</name>
    <dbReference type="NCBI Taxonomy" id="2847045"/>
    <lineage>
        <taxon>Bacteria</taxon>
        <taxon>Pseudomonadati</taxon>
        <taxon>Thermodesulfobacteriota</taxon>
        <taxon>Desulfuromonadia</taxon>
        <taxon>Desulfuromonadales</taxon>
        <taxon>Geoalkalibacteraceae</taxon>
        <taxon>Geoalkalibacter</taxon>
    </lineage>
</organism>
<feature type="region of interest" description="Disordered" evidence="1">
    <location>
        <begin position="1"/>
        <end position="24"/>
    </location>
</feature>
<reference evidence="3" key="1">
    <citation type="journal article" date="2022" name="Environ. Microbiol.">
        <title>Geoalkalibacter halelectricus SAP #1 sp. nov. possessing extracellular electron transfer and mineral#reducing capabilities from a haloalkaline environment.</title>
        <authorList>
            <person name="Yadav S."/>
            <person name="Singh R."/>
            <person name="Sundharam S.S."/>
            <person name="Chaudhary S."/>
            <person name="Krishnamurthi S."/>
            <person name="Patil S.A."/>
        </authorList>
    </citation>
    <scope>NUCLEOTIDE SEQUENCE</scope>
    <source>
        <strain evidence="3">SAP-1</strain>
    </source>
</reference>
<sequence>MRNRLKLRRPPPESQRPTASTDAQAEARVRIRRLQALSRRGLWGLAVFLLISLVAFTHDTLLPPISPGVRSFLGGSPPTNLISIALVVYSFSALVLILSRMSSGEGKYRGWSHIGYLSGFYAFYFYGEALDANFWAVFAAGFTIMSLEHYQMWSFCSESIANEKEALAKAERLEKFNS</sequence>
<keyword evidence="2" id="KW-0812">Transmembrane</keyword>
<evidence type="ECO:0000313" key="3">
    <source>
        <dbReference type="EMBL" id="UWZ80847.1"/>
    </source>
</evidence>
<protein>
    <submittedName>
        <fullName evidence="3">Menaquinol oxidoreductase</fullName>
    </submittedName>
</protein>
<evidence type="ECO:0000313" key="4">
    <source>
        <dbReference type="Proteomes" id="UP001060414"/>
    </source>
</evidence>
<name>A0ABY5ZNW6_9BACT</name>
<evidence type="ECO:0000256" key="1">
    <source>
        <dbReference type="SAM" id="MobiDB-lite"/>
    </source>
</evidence>
<dbReference type="EMBL" id="CP092109">
    <property type="protein sequence ID" value="UWZ80847.1"/>
    <property type="molecule type" value="Genomic_DNA"/>
</dbReference>
<dbReference type="Proteomes" id="UP001060414">
    <property type="component" value="Chromosome"/>
</dbReference>
<accession>A0ABY5ZNW6</accession>
<evidence type="ECO:0000256" key="2">
    <source>
        <dbReference type="SAM" id="Phobius"/>
    </source>
</evidence>
<keyword evidence="4" id="KW-1185">Reference proteome</keyword>
<dbReference type="RefSeq" id="WP_260749214.1">
    <property type="nucleotide sequence ID" value="NZ_CP092109.1"/>
</dbReference>
<feature type="transmembrane region" description="Helical" evidence="2">
    <location>
        <begin position="42"/>
        <end position="61"/>
    </location>
</feature>